<evidence type="ECO:0000313" key="2">
    <source>
        <dbReference type="Proteomes" id="UP000199202"/>
    </source>
</evidence>
<evidence type="ECO:0008006" key="3">
    <source>
        <dbReference type="Google" id="ProtNLM"/>
    </source>
</evidence>
<dbReference type="OrthoDB" id="4535652at2"/>
<dbReference type="Gene3D" id="3.40.50.1820">
    <property type="entry name" value="alpha/beta hydrolase"/>
    <property type="match status" value="1"/>
</dbReference>
<keyword evidence="2" id="KW-1185">Reference proteome</keyword>
<dbReference type="STRING" id="633440.SAMN05421869_11065"/>
<proteinExistence type="predicted"/>
<gene>
    <name evidence="1" type="ORF">SAMN05421869_11065</name>
</gene>
<sequence length="444" mass="48545">MAQEPRIDVEVAAKGAAGSLKAEQARQVAEALGRQGVWFATPPAREGQAPRPDHVWELVGDRPHLGYTATGRANVYLAEGHAALTRPLILADGFNYGPSDLDALWRHFNASYEKGKPGFLDRLRSMGIDVVLLGFDQRHTYIQANGAVAVSCVQRVIAERQSDNPLTVGGVSMGGMVTRYALARMESDRVDHQTDKYFSFDTPHLGAWIPLVLQQLAYLHESLEQRSDGPGQAELIRSPAAQQLLWAWVENEHYSGPVTTASSLRTDFLDDLRRVGWFPMRPYKLGLANGAGDGTGLELPPGAPVFDLDADPFQLVARIQPDMGELQNVGSIRYGAPIWASATSHVPAFDGAPGGTLDSWGRIADAMGLPIDNRFRNSAFVPAVSAIALARDPFQWQSELYLDLRDLPKDETFLDAFCCDARNSAHGTISKVLAGWFLEQIAGW</sequence>
<dbReference type="RefSeq" id="WP_143043833.1">
    <property type="nucleotide sequence ID" value="NZ_FNDJ01000010.1"/>
</dbReference>
<dbReference type="SUPFAM" id="SSF53474">
    <property type="entry name" value="alpha/beta-Hydrolases"/>
    <property type="match status" value="1"/>
</dbReference>
<dbReference type="Proteomes" id="UP000199202">
    <property type="component" value="Unassembled WGS sequence"/>
</dbReference>
<name>A0A1G8T4K2_9ACTN</name>
<dbReference type="AlphaFoldDB" id="A0A1G8T4K2"/>
<dbReference type="InterPro" id="IPR029058">
    <property type="entry name" value="AB_hydrolase_fold"/>
</dbReference>
<accession>A0A1G8T4K2</accession>
<organism evidence="1 2">
    <name type="scientific">Nonomuraea jiangxiensis</name>
    <dbReference type="NCBI Taxonomy" id="633440"/>
    <lineage>
        <taxon>Bacteria</taxon>
        <taxon>Bacillati</taxon>
        <taxon>Actinomycetota</taxon>
        <taxon>Actinomycetes</taxon>
        <taxon>Streptosporangiales</taxon>
        <taxon>Streptosporangiaceae</taxon>
        <taxon>Nonomuraea</taxon>
    </lineage>
</organism>
<evidence type="ECO:0000313" key="1">
    <source>
        <dbReference type="EMBL" id="SDJ36331.1"/>
    </source>
</evidence>
<dbReference type="EMBL" id="FNDJ01000010">
    <property type="protein sequence ID" value="SDJ36331.1"/>
    <property type="molecule type" value="Genomic_DNA"/>
</dbReference>
<reference evidence="1 2" key="1">
    <citation type="submission" date="2016-10" db="EMBL/GenBank/DDBJ databases">
        <authorList>
            <person name="de Groot N.N."/>
        </authorList>
    </citation>
    <scope>NUCLEOTIDE SEQUENCE [LARGE SCALE GENOMIC DNA]</scope>
    <source>
        <strain evidence="1 2">CGMCC 4.6533</strain>
    </source>
</reference>
<protein>
    <recommendedName>
        <fullName evidence="3">Serine esterase</fullName>
    </recommendedName>
</protein>